<feature type="signal peptide" evidence="2">
    <location>
        <begin position="1"/>
        <end position="27"/>
    </location>
</feature>
<evidence type="ECO:0000259" key="3">
    <source>
        <dbReference type="Pfam" id="PF04187"/>
    </source>
</evidence>
<accession>A0A940S163</accession>
<dbReference type="SUPFAM" id="SSF159501">
    <property type="entry name" value="EreA/ChaN-like"/>
    <property type="match status" value="1"/>
</dbReference>
<keyword evidence="2" id="KW-0732">Signal</keyword>
<dbReference type="Pfam" id="PF04187">
    <property type="entry name" value="Cofac_haem_bdg"/>
    <property type="match status" value="1"/>
</dbReference>
<keyword evidence="5" id="KW-1185">Reference proteome</keyword>
<comment type="caution">
    <text evidence="4">The sequence shown here is derived from an EMBL/GenBank/DDBJ whole genome shotgun (WGS) entry which is preliminary data.</text>
</comment>
<dbReference type="EMBL" id="JAGISH010000004">
    <property type="protein sequence ID" value="MBP0482732.1"/>
    <property type="molecule type" value="Genomic_DNA"/>
</dbReference>
<dbReference type="RefSeq" id="WP_209360670.1">
    <property type="nucleotide sequence ID" value="NZ_JAGISH010000004.1"/>
</dbReference>
<dbReference type="CDD" id="cd14727">
    <property type="entry name" value="ChanN-like"/>
    <property type="match status" value="1"/>
</dbReference>
<feature type="compositionally biased region" description="Basic and acidic residues" evidence="1">
    <location>
        <begin position="251"/>
        <end position="271"/>
    </location>
</feature>
<name>A0A940S163_9RHOB</name>
<evidence type="ECO:0000313" key="5">
    <source>
        <dbReference type="Proteomes" id="UP000675940"/>
    </source>
</evidence>
<evidence type="ECO:0000313" key="4">
    <source>
        <dbReference type="EMBL" id="MBP0482732.1"/>
    </source>
</evidence>
<evidence type="ECO:0000256" key="1">
    <source>
        <dbReference type="SAM" id="MobiDB-lite"/>
    </source>
</evidence>
<dbReference type="AlphaFoldDB" id="A0A940S163"/>
<dbReference type="Proteomes" id="UP000675940">
    <property type="component" value="Unassembled WGS sequence"/>
</dbReference>
<feature type="chain" id="PRO_5036842790" evidence="2">
    <location>
        <begin position="28"/>
        <end position="271"/>
    </location>
</feature>
<sequence length="271" mass="28697">MKTCFSGLVAFAMVLVAGLCTTPAAQADGGFSDFSGYDVVFLGEVHDNPAHHARQAEIVAQVQPDGIVWEMLTGVRASAITPEMLASEAVLGPFLYWEDSGWPDFGMYYPIFAASDAQHFGAALPRGEARAVMGEPVAEVFGSSAALFGLDRPLPADQQAAREALQRAAHCDALPDEMLPVMVDIQRLRDARIAAVVREALAVTGGPVVVITGNGHARKDWGAPALLAQAMPELRIGALGQGEDGAPPEGVFDRVDDAPGVEREDPCAEFR</sequence>
<reference evidence="4" key="1">
    <citation type="submission" date="2021-03" db="EMBL/GenBank/DDBJ databases">
        <title>Sagittula salina sp. nov. strain M10.9X isolated from the marine waste.</title>
        <authorList>
            <person name="Satari L."/>
            <person name="Molina-Menor E."/>
            <person name="Vidal-Verdu A."/>
            <person name="Pascual J."/>
            <person name="Pereto J."/>
            <person name="Porcar M."/>
        </authorList>
    </citation>
    <scope>NUCLEOTIDE SEQUENCE</scope>
    <source>
        <strain evidence="4">M10.9X</strain>
    </source>
</reference>
<organism evidence="4 5">
    <name type="scientific">Sagittula salina</name>
    <dbReference type="NCBI Taxonomy" id="2820268"/>
    <lineage>
        <taxon>Bacteria</taxon>
        <taxon>Pseudomonadati</taxon>
        <taxon>Pseudomonadota</taxon>
        <taxon>Alphaproteobacteria</taxon>
        <taxon>Rhodobacterales</taxon>
        <taxon>Roseobacteraceae</taxon>
        <taxon>Sagittula</taxon>
    </lineage>
</organism>
<dbReference type="InterPro" id="IPR007314">
    <property type="entry name" value="Cofac_haem-bd_dom"/>
</dbReference>
<feature type="domain" description="Haem-binding uptake Tiki superfamily ChaN" evidence="3">
    <location>
        <begin position="33"/>
        <end position="226"/>
    </location>
</feature>
<dbReference type="Gene3D" id="3.40.50.11550">
    <property type="match status" value="2"/>
</dbReference>
<keyword evidence="4" id="KW-0449">Lipoprotein</keyword>
<gene>
    <name evidence="4" type="ORF">J5474_09540</name>
</gene>
<protein>
    <submittedName>
        <fullName evidence="4">ChaN family lipoprotein</fullName>
    </submittedName>
</protein>
<proteinExistence type="predicted"/>
<evidence type="ECO:0000256" key="2">
    <source>
        <dbReference type="SAM" id="SignalP"/>
    </source>
</evidence>
<feature type="region of interest" description="Disordered" evidence="1">
    <location>
        <begin position="239"/>
        <end position="271"/>
    </location>
</feature>